<comment type="caution">
    <text evidence="6">The sequence shown here is derived from an EMBL/GenBank/DDBJ whole genome shotgun (WGS) entry which is preliminary data.</text>
</comment>
<feature type="chain" id="PRO_5027987556" description="BPTI/Kunitz inhibitor domain-containing protein" evidence="4">
    <location>
        <begin position="21"/>
        <end position="114"/>
    </location>
</feature>
<keyword evidence="3" id="KW-1015">Disulfide bond</keyword>
<keyword evidence="2" id="KW-0722">Serine protease inhibitor</keyword>
<dbReference type="InterPro" id="IPR050098">
    <property type="entry name" value="TFPI/VKTCI-like"/>
</dbReference>
<name>A0A6V7X7X6_MELEN</name>
<dbReference type="Pfam" id="PF00014">
    <property type="entry name" value="Kunitz_BPTI"/>
    <property type="match status" value="1"/>
</dbReference>
<dbReference type="PANTHER" id="PTHR10083:SF374">
    <property type="entry name" value="BPTI_KUNITZ INHIBITOR DOMAIN-CONTAINING PROTEIN"/>
    <property type="match status" value="1"/>
</dbReference>
<keyword evidence="4" id="KW-0732">Signal</keyword>
<dbReference type="AlphaFoldDB" id="A0A6V7X7X6"/>
<gene>
    <name evidence="6" type="ORF">MENT_LOCUS48530</name>
</gene>
<dbReference type="PANTHER" id="PTHR10083">
    <property type="entry name" value="KUNITZ-TYPE PROTEASE INHIBITOR-RELATED"/>
    <property type="match status" value="1"/>
</dbReference>
<evidence type="ECO:0000256" key="2">
    <source>
        <dbReference type="ARBA" id="ARBA00022900"/>
    </source>
</evidence>
<feature type="signal peptide" evidence="4">
    <location>
        <begin position="1"/>
        <end position="20"/>
    </location>
</feature>
<evidence type="ECO:0000313" key="6">
    <source>
        <dbReference type="EMBL" id="CAD2195440.1"/>
    </source>
</evidence>
<dbReference type="GO" id="GO:0004867">
    <property type="term" value="F:serine-type endopeptidase inhibitor activity"/>
    <property type="evidence" value="ECO:0007669"/>
    <property type="project" value="UniProtKB-KW"/>
</dbReference>
<dbReference type="SUPFAM" id="SSF57362">
    <property type="entry name" value="BPTI-like"/>
    <property type="match status" value="2"/>
</dbReference>
<dbReference type="InterPro" id="IPR002223">
    <property type="entry name" value="Kunitz_BPTI"/>
</dbReference>
<feature type="domain" description="BPTI/Kunitz inhibitor" evidence="5">
    <location>
        <begin position="86"/>
        <end position="111"/>
    </location>
</feature>
<dbReference type="OrthoDB" id="4473401at2759"/>
<dbReference type="PROSITE" id="PS50279">
    <property type="entry name" value="BPTI_KUNITZ_2"/>
    <property type="match status" value="2"/>
</dbReference>
<dbReference type="CDD" id="cd22593">
    <property type="entry name" value="Kunitz_conkunitzin"/>
    <property type="match status" value="1"/>
</dbReference>
<dbReference type="InterPro" id="IPR036880">
    <property type="entry name" value="Kunitz_BPTI_sf"/>
</dbReference>
<evidence type="ECO:0000256" key="1">
    <source>
        <dbReference type="ARBA" id="ARBA00022690"/>
    </source>
</evidence>
<sequence>MSKFLIFLLVLTTLISLSEFQKAPKNPPKTGPKNDRCHQTKVEGKDCGGTRWWYVAKEKVCKSFQYKGCGGNQNNFDSFASCQKACKPFQYKGCGGNQNNFDSFASCQKACKGN</sequence>
<feature type="domain" description="BPTI/Kunitz inhibitor" evidence="5">
    <location>
        <begin position="37"/>
        <end position="86"/>
    </location>
</feature>
<accession>A0A6V7X7X6</accession>
<evidence type="ECO:0000256" key="4">
    <source>
        <dbReference type="SAM" id="SignalP"/>
    </source>
</evidence>
<dbReference type="PRINTS" id="PR00759">
    <property type="entry name" value="BASICPTASE"/>
</dbReference>
<organism evidence="6 7">
    <name type="scientific">Meloidogyne enterolobii</name>
    <name type="common">Root-knot nematode worm</name>
    <name type="synonym">Meloidogyne mayaguensis</name>
    <dbReference type="NCBI Taxonomy" id="390850"/>
    <lineage>
        <taxon>Eukaryota</taxon>
        <taxon>Metazoa</taxon>
        <taxon>Ecdysozoa</taxon>
        <taxon>Nematoda</taxon>
        <taxon>Chromadorea</taxon>
        <taxon>Rhabditida</taxon>
        <taxon>Tylenchina</taxon>
        <taxon>Tylenchomorpha</taxon>
        <taxon>Tylenchoidea</taxon>
        <taxon>Meloidogynidae</taxon>
        <taxon>Meloidogyninae</taxon>
        <taxon>Meloidogyne</taxon>
    </lineage>
</organism>
<dbReference type="Gene3D" id="4.10.410.10">
    <property type="entry name" value="Pancreatic trypsin inhibitor Kunitz domain"/>
    <property type="match status" value="2"/>
</dbReference>
<dbReference type="Proteomes" id="UP000580250">
    <property type="component" value="Unassembled WGS sequence"/>
</dbReference>
<dbReference type="InterPro" id="IPR020901">
    <property type="entry name" value="Prtase_inh_Kunz-CS"/>
</dbReference>
<dbReference type="GO" id="GO:0005615">
    <property type="term" value="C:extracellular space"/>
    <property type="evidence" value="ECO:0007669"/>
    <property type="project" value="TreeGrafter"/>
</dbReference>
<dbReference type="PROSITE" id="PS00280">
    <property type="entry name" value="BPTI_KUNITZ_1"/>
    <property type="match status" value="2"/>
</dbReference>
<keyword evidence="1" id="KW-0646">Protease inhibitor</keyword>
<evidence type="ECO:0000256" key="3">
    <source>
        <dbReference type="ARBA" id="ARBA00023157"/>
    </source>
</evidence>
<proteinExistence type="predicted"/>
<protein>
    <recommendedName>
        <fullName evidence="5">BPTI/Kunitz inhibitor domain-containing protein</fullName>
    </recommendedName>
</protein>
<reference evidence="6 7" key="1">
    <citation type="submission" date="2020-08" db="EMBL/GenBank/DDBJ databases">
        <authorList>
            <person name="Koutsovoulos G."/>
            <person name="Danchin GJ E."/>
        </authorList>
    </citation>
    <scope>NUCLEOTIDE SEQUENCE [LARGE SCALE GENOMIC DNA]</scope>
</reference>
<evidence type="ECO:0000259" key="5">
    <source>
        <dbReference type="PROSITE" id="PS50279"/>
    </source>
</evidence>
<evidence type="ECO:0000313" key="7">
    <source>
        <dbReference type="Proteomes" id="UP000580250"/>
    </source>
</evidence>
<dbReference type="SMART" id="SM00131">
    <property type="entry name" value="KU"/>
    <property type="match status" value="1"/>
</dbReference>
<dbReference type="EMBL" id="CAJEWN010001214">
    <property type="protein sequence ID" value="CAD2195440.1"/>
    <property type="molecule type" value="Genomic_DNA"/>
</dbReference>